<name>A0A9W8NSN6_9AGAR</name>
<feature type="compositionally biased region" description="Acidic residues" evidence="1">
    <location>
        <begin position="146"/>
        <end position="167"/>
    </location>
</feature>
<keyword evidence="4" id="KW-1185">Reference proteome</keyword>
<sequence length="697" mass="78379">MAPSSADTLKSLLKPQPAHASRDMPIEADSIHGRLPRSTKSAALEKRVWLSQNNRPQGPGLKRTAEVSTESGNTLKKKPKLPLVQQDKKPPHQNVRSGRGKSVTTMSRAKQLYEKSAIVEQDAAEDEDEDEEDSEDGGDNPFLPNDSDDSGEKDDIDELKDLDEEDLTRERVKVVGKKGGYNKRGSLIQTVHGDDVDFIPPPSQPASLTNNNDSSYCSESEASSRVDLSMMPDNYDSEEDEPAPIAKQKVSKARDAKYIAELPAIVLPPMETWVIQKPIRKQVAHSRISYTSHVTAAMTADPNDDWPNLTALIYPRQQRVISLTAQTQTIQRVLHEAINLAIGLAIFQNGFAPTAQQLADSKNSIVLAATKFELPEIVYRFERDDLYARHLITYVTGRVGHMRGKVKDAAQELVPSMYGIHQIPVENNARKSFVADLLTKMNFIFPRTNVAESSTICTSEPYRHPAIVAVMRKYFFSGHKSLGHRFHDTFSSSVNSDSSKEIPRAMLGIVVVAIFAALKEWSEGCDQRMTQDFVSAEFSDEYDLHMSLLQSRIYKEDGSGKHKYHSLMSWLYREARMEDIQNQRLEVFLMSDKTVYVAFEGEHAVQIVDDSGPPDNVQNVIYFGLQKLFKGFRRIDWTVHFHNGFNINSPEDWPTLELQIQGIGKCLYVWCKVKVTPQKEQLGNIIIVRSASAKFVE</sequence>
<feature type="compositionally biased region" description="Basic and acidic residues" evidence="1">
    <location>
        <begin position="20"/>
        <end position="32"/>
    </location>
</feature>
<dbReference type="EMBL" id="JANVFU010000015">
    <property type="protein sequence ID" value="KAJ3740068.1"/>
    <property type="molecule type" value="Genomic_DNA"/>
</dbReference>
<feature type="domain" description="DUF6532" evidence="2">
    <location>
        <begin position="337"/>
        <end position="550"/>
    </location>
</feature>
<gene>
    <name evidence="3" type="ORF">DFH05DRAFT_1559845</name>
</gene>
<protein>
    <recommendedName>
        <fullName evidence="2">DUF6532 domain-containing protein</fullName>
    </recommendedName>
</protein>
<organism evidence="3 4">
    <name type="scientific">Lentinula detonsa</name>
    <dbReference type="NCBI Taxonomy" id="2804962"/>
    <lineage>
        <taxon>Eukaryota</taxon>
        <taxon>Fungi</taxon>
        <taxon>Dikarya</taxon>
        <taxon>Basidiomycota</taxon>
        <taxon>Agaricomycotina</taxon>
        <taxon>Agaricomycetes</taxon>
        <taxon>Agaricomycetidae</taxon>
        <taxon>Agaricales</taxon>
        <taxon>Marasmiineae</taxon>
        <taxon>Omphalotaceae</taxon>
        <taxon>Lentinula</taxon>
    </lineage>
</organism>
<feature type="region of interest" description="Disordered" evidence="1">
    <location>
        <begin position="192"/>
        <end position="245"/>
    </location>
</feature>
<reference evidence="3 4" key="1">
    <citation type="journal article" date="2023" name="Proc. Natl. Acad. Sci. U.S.A.">
        <title>A global phylogenomic analysis of the shiitake genus Lentinula.</title>
        <authorList>
            <person name="Sierra-Patev S."/>
            <person name="Min B."/>
            <person name="Naranjo-Ortiz M."/>
            <person name="Looney B."/>
            <person name="Konkel Z."/>
            <person name="Slot J.C."/>
            <person name="Sakamoto Y."/>
            <person name="Steenwyk J.L."/>
            <person name="Rokas A."/>
            <person name="Carro J."/>
            <person name="Camarero S."/>
            <person name="Ferreira P."/>
            <person name="Molpeceres G."/>
            <person name="Ruiz-Duenas F.J."/>
            <person name="Serrano A."/>
            <person name="Henrissat B."/>
            <person name="Drula E."/>
            <person name="Hughes K.W."/>
            <person name="Mata J.L."/>
            <person name="Ishikawa N.K."/>
            <person name="Vargas-Isla R."/>
            <person name="Ushijima S."/>
            <person name="Smith C.A."/>
            <person name="Donoghue J."/>
            <person name="Ahrendt S."/>
            <person name="Andreopoulos W."/>
            <person name="He G."/>
            <person name="LaButti K."/>
            <person name="Lipzen A."/>
            <person name="Ng V."/>
            <person name="Riley R."/>
            <person name="Sandor L."/>
            <person name="Barry K."/>
            <person name="Martinez A.T."/>
            <person name="Xiao Y."/>
            <person name="Gibbons J.G."/>
            <person name="Terashima K."/>
            <person name="Grigoriev I.V."/>
            <person name="Hibbett D."/>
        </authorList>
    </citation>
    <scope>NUCLEOTIDE SEQUENCE [LARGE SCALE GENOMIC DNA]</scope>
    <source>
        <strain evidence="3 4">TFB7810</strain>
    </source>
</reference>
<evidence type="ECO:0000313" key="4">
    <source>
        <dbReference type="Proteomes" id="UP001142393"/>
    </source>
</evidence>
<dbReference type="AlphaFoldDB" id="A0A9W8NSN6"/>
<feature type="compositionally biased region" description="Low complexity" evidence="1">
    <location>
        <begin position="214"/>
        <end position="223"/>
    </location>
</feature>
<comment type="caution">
    <text evidence="3">The sequence shown here is derived from an EMBL/GenBank/DDBJ whole genome shotgun (WGS) entry which is preliminary data.</text>
</comment>
<evidence type="ECO:0000256" key="1">
    <source>
        <dbReference type="SAM" id="MobiDB-lite"/>
    </source>
</evidence>
<dbReference type="Proteomes" id="UP001142393">
    <property type="component" value="Unassembled WGS sequence"/>
</dbReference>
<feature type="compositionally biased region" description="Acidic residues" evidence="1">
    <location>
        <begin position="122"/>
        <end position="138"/>
    </location>
</feature>
<accession>A0A9W8NSN6</accession>
<proteinExistence type="predicted"/>
<evidence type="ECO:0000313" key="3">
    <source>
        <dbReference type="EMBL" id="KAJ3740068.1"/>
    </source>
</evidence>
<feature type="region of interest" description="Disordered" evidence="1">
    <location>
        <begin position="1"/>
        <end position="174"/>
    </location>
</feature>
<dbReference type="InterPro" id="IPR045341">
    <property type="entry name" value="DUF6532"/>
</dbReference>
<evidence type="ECO:0000259" key="2">
    <source>
        <dbReference type="Pfam" id="PF20149"/>
    </source>
</evidence>
<dbReference type="Pfam" id="PF20149">
    <property type="entry name" value="DUF6532"/>
    <property type="match status" value="1"/>
</dbReference>